<sequence>MLKASSKTSLFKSLIIFTVPPALFLFGFTFQQSLYRTEYTWTSPTNNGLTHLPSPFVMNLEIDTTAHGPLLAPPEHAHCLTDLLTTHQAAQSSLSHLASRATHDLACTFRYHHHQHNRIRPSSSSSTSMSNFASTTQHTLTTVWSIHNLTKDTLTHLTDLSTHSGYLPLEHLYHALLRRALVQLEASHVSPEQRQRMSVLPKIYFDSERDHWSEYTRARAAVAEVEAAVAALEREKAIVVAMAEMVARFADRLGGLGEFLLTSPRVVVVVRDDEDGRRGRGWSWPSSRWWSWPGESEEVGKEEEEEEAMREYLKWWFFDNVVIYTGTRWAVFEQDWHGLGCEDVFR</sequence>
<accession>A0AA43TVM1</accession>
<comment type="caution">
    <text evidence="1">The sequence shown here is derived from an EMBL/GenBank/DDBJ whole genome shotgun (WGS) entry which is preliminary data.</text>
</comment>
<dbReference type="Proteomes" id="UP001161017">
    <property type="component" value="Unassembled WGS sequence"/>
</dbReference>
<evidence type="ECO:0000313" key="1">
    <source>
        <dbReference type="EMBL" id="MDI1493231.1"/>
    </source>
</evidence>
<organism evidence="1 2">
    <name type="scientific">Ramalina farinacea</name>
    <dbReference type="NCBI Taxonomy" id="258253"/>
    <lineage>
        <taxon>Eukaryota</taxon>
        <taxon>Fungi</taxon>
        <taxon>Dikarya</taxon>
        <taxon>Ascomycota</taxon>
        <taxon>Pezizomycotina</taxon>
        <taxon>Lecanoromycetes</taxon>
        <taxon>OSLEUM clade</taxon>
        <taxon>Lecanoromycetidae</taxon>
        <taxon>Lecanorales</taxon>
        <taxon>Lecanorineae</taxon>
        <taxon>Ramalinaceae</taxon>
        <taxon>Ramalina</taxon>
    </lineage>
</organism>
<proteinExistence type="predicted"/>
<protein>
    <submittedName>
        <fullName evidence="1">Uncharacterized protein</fullName>
    </submittedName>
</protein>
<keyword evidence="2" id="KW-1185">Reference proteome</keyword>
<dbReference type="EMBL" id="JAPUFD010000024">
    <property type="protein sequence ID" value="MDI1493231.1"/>
    <property type="molecule type" value="Genomic_DNA"/>
</dbReference>
<name>A0AA43TVM1_9LECA</name>
<gene>
    <name evidence="1" type="ORF">OHK93_005019</name>
</gene>
<evidence type="ECO:0000313" key="2">
    <source>
        <dbReference type="Proteomes" id="UP001161017"/>
    </source>
</evidence>
<dbReference type="AlphaFoldDB" id="A0AA43TVM1"/>
<reference evidence="1" key="1">
    <citation type="journal article" date="2023" name="Genome Biol. Evol.">
        <title>First Whole Genome Sequence and Flow Cytometry Genome Size Data for the Lichen-Forming Fungus Ramalina farinacea (Ascomycota).</title>
        <authorList>
            <person name="Llewellyn T."/>
            <person name="Mian S."/>
            <person name="Hill R."/>
            <person name="Leitch I.J."/>
            <person name="Gaya E."/>
        </authorList>
    </citation>
    <scope>NUCLEOTIDE SEQUENCE</scope>
    <source>
        <strain evidence="1">LIQ254RAFAR</strain>
    </source>
</reference>